<evidence type="ECO:0000259" key="3">
    <source>
        <dbReference type="SMART" id="SM00062"/>
    </source>
</evidence>
<dbReference type="PANTHER" id="PTHR35936:SF18">
    <property type="entry name" value="L-CYSTINE-BINDING PROTEIN TCYJ"/>
    <property type="match status" value="1"/>
</dbReference>
<evidence type="ECO:0000313" key="5">
    <source>
        <dbReference type="Proteomes" id="UP000640274"/>
    </source>
</evidence>
<keyword evidence="5" id="KW-1185">Reference proteome</keyword>
<comment type="caution">
    <text evidence="4">The sequence shown here is derived from an EMBL/GenBank/DDBJ whole genome shotgun (WGS) entry which is preliminary data.</text>
</comment>
<organism evidence="4 5">
    <name type="scientific">Paenibacillus roseus</name>
    <dbReference type="NCBI Taxonomy" id="2798579"/>
    <lineage>
        <taxon>Bacteria</taxon>
        <taxon>Bacillati</taxon>
        <taxon>Bacillota</taxon>
        <taxon>Bacilli</taxon>
        <taxon>Bacillales</taxon>
        <taxon>Paenibacillaceae</taxon>
        <taxon>Paenibacillus</taxon>
    </lineage>
</organism>
<proteinExistence type="predicted"/>
<dbReference type="Proteomes" id="UP000640274">
    <property type="component" value="Unassembled WGS sequence"/>
</dbReference>
<dbReference type="RefSeq" id="WP_199021240.1">
    <property type="nucleotide sequence ID" value="NZ_JAELUP010000103.1"/>
</dbReference>
<name>A0A934J2T0_9BACL</name>
<feature type="chain" id="PRO_5038025169" evidence="2">
    <location>
        <begin position="26"/>
        <end position="285"/>
    </location>
</feature>
<dbReference type="SUPFAM" id="SSF53850">
    <property type="entry name" value="Periplasmic binding protein-like II"/>
    <property type="match status" value="1"/>
</dbReference>
<dbReference type="AlphaFoldDB" id="A0A934J2T0"/>
<dbReference type="Pfam" id="PF00497">
    <property type="entry name" value="SBP_bac_3"/>
    <property type="match status" value="1"/>
</dbReference>
<evidence type="ECO:0000256" key="2">
    <source>
        <dbReference type="SAM" id="SignalP"/>
    </source>
</evidence>
<feature type="domain" description="Solute-binding protein family 3/N-terminal" evidence="3">
    <location>
        <begin position="47"/>
        <end position="275"/>
    </location>
</feature>
<dbReference type="Gene3D" id="3.40.190.10">
    <property type="entry name" value="Periplasmic binding protein-like II"/>
    <property type="match status" value="2"/>
</dbReference>
<evidence type="ECO:0000313" key="4">
    <source>
        <dbReference type="EMBL" id="MBJ6363721.1"/>
    </source>
</evidence>
<evidence type="ECO:0000256" key="1">
    <source>
        <dbReference type="ARBA" id="ARBA00022729"/>
    </source>
</evidence>
<dbReference type="InterPro" id="IPR001638">
    <property type="entry name" value="Solute-binding_3/MltF_N"/>
</dbReference>
<keyword evidence="1 2" id="KW-0732">Signal</keyword>
<reference evidence="4" key="1">
    <citation type="submission" date="2020-12" db="EMBL/GenBank/DDBJ databases">
        <authorList>
            <person name="Huq M.A."/>
        </authorList>
    </citation>
    <scope>NUCLEOTIDE SEQUENCE</scope>
    <source>
        <strain evidence="4">MAHUQ-46</strain>
    </source>
</reference>
<dbReference type="EMBL" id="JAELUP010000103">
    <property type="protein sequence ID" value="MBJ6363721.1"/>
    <property type="molecule type" value="Genomic_DNA"/>
</dbReference>
<dbReference type="PROSITE" id="PS51257">
    <property type="entry name" value="PROKAR_LIPOPROTEIN"/>
    <property type="match status" value="1"/>
</dbReference>
<dbReference type="SMART" id="SM00062">
    <property type="entry name" value="PBPb"/>
    <property type="match status" value="1"/>
</dbReference>
<accession>A0A934J2T0</accession>
<feature type="signal peptide" evidence="2">
    <location>
        <begin position="1"/>
        <end position="25"/>
    </location>
</feature>
<gene>
    <name evidence="4" type="ORF">JFN88_21140</name>
</gene>
<sequence>MKKASVIAGILALFLVISGCGSSNGSGGGKTDTGSTGGSEPAKQVKKIIVGTGTKFPNVCFIDENGKLTGFDVELVKEIDKRLPEYEFELKTMEFSSLLLGLETNKIDFVAHQMEKNPDREAKYLFTKEPYSIFLTKVAVDKDNDTIQSIQDLKGKKVYTSATSNQAFFLQEYNKKNNDPFEIVYSSGAANDLVNLIKSKRVDATITTDFALRFYLDADGKQALKTVGEPLIQSDVLFVLRKDSQELADKIDEAVKSIKEDGTLAKLSIEWLGQDFTKGINEASK</sequence>
<protein>
    <submittedName>
        <fullName evidence="4">Transporter substrate-binding domain-containing protein</fullName>
    </submittedName>
</protein>
<dbReference type="PANTHER" id="PTHR35936">
    <property type="entry name" value="MEMBRANE-BOUND LYTIC MUREIN TRANSGLYCOSYLASE F"/>
    <property type="match status" value="1"/>
</dbReference>